<dbReference type="EMBL" id="CAVLEF010000215">
    <property type="protein sequence ID" value="CAK1553306.1"/>
    <property type="molecule type" value="Genomic_DNA"/>
</dbReference>
<name>A0AAV1JY03_9NEOP</name>
<proteinExistence type="predicted"/>
<dbReference type="Proteomes" id="UP001497472">
    <property type="component" value="Unassembled WGS sequence"/>
</dbReference>
<dbReference type="InterPro" id="IPR036691">
    <property type="entry name" value="Endo/exonu/phosph_ase_sf"/>
</dbReference>
<protein>
    <recommendedName>
        <fullName evidence="1">Endonuclease/exonuclease/phosphatase domain-containing protein</fullName>
    </recommendedName>
</protein>
<evidence type="ECO:0000313" key="3">
    <source>
        <dbReference type="Proteomes" id="UP001497472"/>
    </source>
</evidence>
<keyword evidence="3" id="KW-1185">Reference proteome</keyword>
<reference evidence="2 3" key="1">
    <citation type="submission" date="2023-11" db="EMBL/GenBank/DDBJ databases">
        <authorList>
            <person name="Okamura Y."/>
        </authorList>
    </citation>
    <scope>NUCLEOTIDE SEQUENCE [LARGE SCALE GENOMIC DNA]</scope>
</reference>
<accession>A0AAV1JY03</accession>
<dbReference type="GO" id="GO:0003824">
    <property type="term" value="F:catalytic activity"/>
    <property type="evidence" value="ECO:0007669"/>
    <property type="project" value="InterPro"/>
</dbReference>
<comment type="caution">
    <text evidence="2">The sequence shown here is derived from an EMBL/GenBank/DDBJ whole genome shotgun (WGS) entry which is preliminary data.</text>
</comment>
<dbReference type="SUPFAM" id="SSF56219">
    <property type="entry name" value="DNase I-like"/>
    <property type="match status" value="1"/>
</dbReference>
<sequence>MVQEQYTRAGLPGLLQQDVSAKAGILVLRRTGILRMHHLSTSHCSVAQVELRTGLVYLVSAYFQYSENIQSHISHLERVLEALKGEPVIIAVDTNTHSSLWPSGEEQLRGRGRAAEERREALEAFILAKGFIVYNSEGEAETFCSPNGASNIDATLSTRSVKIGDWRVHEDVSTSDHRLITFAVLGTRLGGGAKCGRGACEVSGPRCGLGGIQIGPLAARGEHILSSDALWGIRSKKTVKGRNQNLYPISK</sequence>
<evidence type="ECO:0000313" key="2">
    <source>
        <dbReference type="EMBL" id="CAK1553306.1"/>
    </source>
</evidence>
<gene>
    <name evidence="2" type="ORF">LNINA_LOCUS12312</name>
</gene>
<feature type="domain" description="Endonuclease/exonuclease/phosphatase" evidence="1">
    <location>
        <begin position="57"/>
        <end position="180"/>
    </location>
</feature>
<dbReference type="Gene3D" id="3.60.10.10">
    <property type="entry name" value="Endonuclease/exonuclease/phosphatase"/>
    <property type="match status" value="1"/>
</dbReference>
<dbReference type="Pfam" id="PF14529">
    <property type="entry name" value="Exo_endo_phos_2"/>
    <property type="match status" value="1"/>
</dbReference>
<evidence type="ECO:0000259" key="1">
    <source>
        <dbReference type="Pfam" id="PF14529"/>
    </source>
</evidence>
<organism evidence="2 3">
    <name type="scientific">Leptosia nina</name>
    <dbReference type="NCBI Taxonomy" id="320188"/>
    <lineage>
        <taxon>Eukaryota</taxon>
        <taxon>Metazoa</taxon>
        <taxon>Ecdysozoa</taxon>
        <taxon>Arthropoda</taxon>
        <taxon>Hexapoda</taxon>
        <taxon>Insecta</taxon>
        <taxon>Pterygota</taxon>
        <taxon>Neoptera</taxon>
        <taxon>Endopterygota</taxon>
        <taxon>Lepidoptera</taxon>
        <taxon>Glossata</taxon>
        <taxon>Ditrysia</taxon>
        <taxon>Papilionoidea</taxon>
        <taxon>Pieridae</taxon>
        <taxon>Pierinae</taxon>
        <taxon>Leptosia</taxon>
    </lineage>
</organism>
<dbReference type="AlphaFoldDB" id="A0AAV1JY03"/>
<dbReference type="InterPro" id="IPR005135">
    <property type="entry name" value="Endo/exonuclease/phosphatase"/>
</dbReference>